<reference evidence="1" key="1">
    <citation type="submission" date="2023-10" db="EMBL/GenBank/DDBJ databases">
        <authorList>
            <person name="Rodriguez Cubillos JULIANA M."/>
            <person name="De Vega J."/>
        </authorList>
    </citation>
    <scope>NUCLEOTIDE SEQUENCE</scope>
</reference>
<sequence>MMGTIPSHILVGLSLEDSLLVFVKWAFKEGEAKKYPHLVDIGRDIVKKCGGIPLALRTLGSSLFSKYDTDEWECVRDNQIWNCHIRNAEDTGNILHALKLSYYQMPCYLKECFALFSLYPKDHAFDSFDIASLWRAHNLLPPPIINQTMKYSANQFLFELLSISFLQDFIDYGIGFSFKMHDLVHSCAARIALVECKLVTDSIEGRRRVFVRHLSFPENKGLDKFPIQRFKKLRSILFPTAGIGANSDAFLVACTSSCKHLRFLDLSDSTYETLPQSIGKLKHLRYLSLENNRNLKRLPDSICNLVMLEMLILSGCTELDTLPKGLRKLISLQHLEITTKQFALPDDEIANLSSLQTLRIEFCNNLESLFGEIKLPALKVLCVANCRNLKSLPLDIEHVPALETLLVDNCDTLEFSEGCEDQISDMRLKVLTIVSLHQLVTLPRWLQGSVNTLQYLSISSCNNLVALPQCLSAMNCLKTICITGCPNIMSLPNDIHCLNTLERLEIDGYPELLRKSQQEVGEASHTHNTTDEPDEVEEELE</sequence>
<proteinExistence type="predicted"/>
<accession>A0ACB0LPR1</accession>
<organism evidence="1 2">
    <name type="scientific">Trifolium pratense</name>
    <name type="common">Red clover</name>
    <dbReference type="NCBI Taxonomy" id="57577"/>
    <lineage>
        <taxon>Eukaryota</taxon>
        <taxon>Viridiplantae</taxon>
        <taxon>Streptophyta</taxon>
        <taxon>Embryophyta</taxon>
        <taxon>Tracheophyta</taxon>
        <taxon>Spermatophyta</taxon>
        <taxon>Magnoliopsida</taxon>
        <taxon>eudicotyledons</taxon>
        <taxon>Gunneridae</taxon>
        <taxon>Pentapetalae</taxon>
        <taxon>rosids</taxon>
        <taxon>fabids</taxon>
        <taxon>Fabales</taxon>
        <taxon>Fabaceae</taxon>
        <taxon>Papilionoideae</taxon>
        <taxon>50 kb inversion clade</taxon>
        <taxon>NPAAA clade</taxon>
        <taxon>Hologalegina</taxon>
        <taxon>IRL clade</taxon>
        <taxon>Trifolieae</taxon>
        <taxon>Trifolium</taxon>
    </lineage>
</organism>
<dbReference type="EMBL" id="CASHSV030000615">
    <property type="protein sequence ID" value="CAJ2671451.1"/>
    <property type="molecule type" value="Genomic_DNA"/>
</dbReference>
<comment type="caution">
    <text evidence="1">The sequence shown here is derived from an EMBL/GenBank/DDBJ whole genome shotgun (WGS) entry which is preliminary data.</text>
</comment>
<dbReference type="Proteomes" id="UP001177021">
    <property type="component" value="Unassembled WGS sequence"/>
</dbReference>
<gene>
    <name evidence="1" type="ORF">MILVUS5_LOCUS35287</name>
</gene>
<evidence type="ECO:0000313" key="2">
    <source>
        <dbReference type="Proteomes" id="UP001177021"/>
    </source>
</evidence>
<protein>
    <submittedName>
        <fullName evidence="1">Uncharacterized protein</fullName>
    </submittedName>
</protein>
<evidence type="ECO:0000313" key="1">
    <source>
        <dbReference type="EMBL" id="CAJ2671451.1"/>
    </source>
</evidence>
<keyword evidence="2" id="KW-1185">Reference proteome</keyword>
<name>A0ACB0LPR1_TRIPR</name>